<protein>
    <submittedName>
        <fullName evidence="1">Uncharacterized protein</fullName>
    </submittedName>
</protein>
<proteinExistence type="predicted"/>
<dbReference type="AlphaFoldDB" id="A0A699JYY6"/>
<name>A0A699JYY6_TANCI</name>
<feature type="non-terminal residue" evidence="1">
    <location>
        <position position="86"/>
    </location>
</feature>
<gene>
    <name evidence="1" type="ORF">Tci_638924</name>
</gene>
<comment type="caution">
    <text evidence="1">The sequence shown here is derived from an EMBL/GenBank/DDBJ whole genome shotgun (WGS) entry which is preliminary data.</text>
</comment>
<accession>A0A699JYY6</accession>
<reference evidence="1" key="1">
    <citation type="journal article" date="2019" name="Sci. Rep.">
        <title>Draft genome of Tanacetum cinerariifolium, the natural source of mosquito coil.</title>
        <authorList>
            <person name="Yamashiro T."/>
            <person name="Shiraishi A."/>
            <person name="Satake H."/>
            <person name="Nakayama K."/>
        </authorList>
    </citation>
    <scope>NUCLEOTIDE SEQUENCE</scope>
</reference>
<dbReference type="EMBL" id="BKCJ010465692">
    <property type="protein sequence ID" value="GFA66952.1"/>
    <property type="molecule type" value="Genomic_DNA"/>
</dbReference>
<sequence length="86" mass="10260">MEEYIQLEEKKARRHGQVYNWETATYSKIWYEEDVHYPRSFEKEFSAIVYNDALTCKSDFSPKPTAITQHIDEFTLNNKTSLSECE</sequence>
<organism evidence="1">
    <name type="scientific">Tanacetum cinerariifolium</name>
    <name type="common">Dalmatian daisy</name>
    <name type="synonym">Chrysanthemum cinerariifolium</name>
    <dbReference type="NCBI Taxonomy" id="118510"/>
    <lineage>
        <taxon>Eukaryota</taxon>
        <taxon>Viridiplantae</taxon>
        <taxon>Streptophyta</taxon>
        <taxon>Embryophyta</taxon>
        <taxon>Tracheophyta</taxon>
        <taxon>Spermatophyta</taxon>
        <taxon>Magnoliopsida</taxon>
        <taxon>eudicotyledons</taxon>
        <taxon>Gunneridae</taxon>
        <taxon>Pentapetalae</taxon>
        <taxon>asterids</taxon>
        <taxon>campanulids</taxon>
        <taxon>Asterales</taxon>
        <taxon>Asteraceae</taxon>
        <taxon>Asteroideae</taxon>
        <taxon>Anthemideae</taxon>
        <taxon>Anthemidinae</taxon>
        <taxon>Tanacetum</taxon>
    </lineage>
</organism>
<evidence type="ECO:0000313" key="1">
    <source>
        <dbReference type="EMBL" id="GFA66952.1"/>
    </source>
</evidence>